<accession>A0ABQ3JZ24</accession>
<evidence type="ECO:0000256" key="1">
    <source>
        <dbReference type="SAM" id="MobiDB-lite"/>
    </source>
</evidence>
<feature type="region of interest" description="Disordered" evidence="1">
    <location>
        <begin position="94"/>
        <end position="124"/>
    </location>
</feature>
<organism evidence="2 3">
    <name type="scientific">Amycolatopsis bullii</name>
    <dbReference type="NCBI Taxonomy" id="941987"/>
    <lineage>
        <taxon>Bacteria</taxon>
        <taxon>Bacillati</taxon>
        <taxon>Actinomycetota</taxon>
        <taxon>Actinomycetes</taxon>
        <taxon>Pseudonocardiales</taxon>
        <taxon>Pseudonocardiaceae</taxon>
        <taxon>Amycolatopsis</taxon>
    </lineage>
</organism>
<dbReference type="RefSeq" id="WP_191306506.1">
    <property type="nucleotide sequence ID" value="NZ_BNAW01000002.1"/>
</dbReference>
<evidence type="ECO:0000313" key="2">
    <source>
        <dbReference type="EMBL" id="GHF94668.1"/>
    </source>
</evidence>
<keyword evidence="3" id="KW-1185">Reference proteome</keyword>
<dbReference type="Proteomes" id="UP000649955">
    <property type="component" value="Unassembled WGS sequence"/>
</dbReference>
<dbReference type="EMBL" id="BNAW01000002">
    <property type="protein sequence ID" value="GHF94668.1"/>
    <property type="molecule type" value="Genomic_DNA"/>
</dbReference>
<protein>
    <submittedName>
        <fullName evidence="2">Uncharacterized protein</fullName>
    </submittedName>
</protein>
<comment type="caution">
    <text evidence="2">The sequence shown here is derived from an EMBL/GenBank/DDBJ whole genome shotgun (WGS) entry which is preliminary data.</text>
</comment>
<evidence type="ECO:0000313" key="3">
    <source>
        <dbReference type="Proteomes" id="UP000649955"/>
    </source>
</evidence>
<reference evidence="3" key="1">
    <citation type="journal article" date="2019" name="Int. J. Syst. Evol. Microbiol.">
        <title>The Global Catalogue of Microorganisms (GCM) 10K type strain sequencing project: providing services to taxonomists for standard genome sequencing and annotation.</title>
        <authorList>
            <consortium name="The Broad Institute Genomics Platform"/>
            <consortium name="The Broad Institute Genome Sequencing Center for Infectious Disease"/>
            <person name="Wu L."/>
            <person name="Ma J."/>
        </authorList>
    </citation>
    <scope>NUCLEOTIDE SEQUENCE [LARGE SCALE GENOMIC DNA]</scope>
    <source>
        <strain evidence="3">CGMCC 4.7680</strain>
    </source>
</reference>
<name>A0ABQ3JZ24_9PSEU</name>
<proteinExistence type="predicted"/>
<feature type="compositionally biased region" description="Basic and acidic residues" evidence="1">
    <location>
        <begin position="115"/>
        <end position="124"/>
    </location>
</feature>
<gene>
    <name evidence="2" type="ORF">GCM10017567_06430</name>
</gene>
<sequence>MQPAQPVDDQFQAEGELVFQGYRQGVRDRARGREVRGRQLVDRADTRSRSVSFPAPESWMARVRPGRVCSISRGAIFRCRPSVSNIARATAWPGSRTRACPGTPSSTSRPWPSDRATDDVERLTGKRPVTVEEFVAARKELYLG</sequence>